<comment type="caution">
    <text evidence="2">The sequence shown here is derived from an EMBL/GenBank/DDBJ whole genome shotgun (WGS) entry which is preliminary data.</text>
</comment>
<keyword evidence="1" id="KW-1133">Transmembrane helix</keyword>
<gene>
    <name evidence="2" type="ORF">GSM42_12565</name>
</gene>
<keyword evidence="3" id="KW-1185">Reference proteome</keyword>
<dbReference type="Proteomes" id="UP000430692">
    <property type="component" value="Unassembled WGS sequence"/>
</dbReference>
<sequence>MQKIDFITLVSRVVMSFFTGTLYQTFRERRKANKEYGLSLKLFLIGVYSGLLFCFT</sequence>
<evidence type="ECO:0000313" key="2">
    <source>
        <dbReference type="EMBL" id="MXQ54531.1"/>
    </source>
</evidence>
<organism evidence="2 3">
    <name type="scientific">Shimazuella alba</name>
    <dbReference type="NCBI Taxonomy" id="2690964"/>
    <lineage>
        <taxon>Bacteria</taxon>
        <taxon>Bacillati</taxon>
        <taxon>Bacillota</taxon>
        <taxon>Bacilli</taxon>
        <taxon>Bacillales</taxon>
        <taxon>Thermoactinomycetaceae</taxon>
        <taxon>Shimazuella</taxon>
    </lineage>
</organism>
<reference evidence="2 3" key="1">
    <citation type="submission" date="2019-12" db="EMBL/GenBank/DDBJ databases">
        <title>Whole-genome analyses of novel actinobacteria.</title>
        <authorList>
            <person name="Sahin N."/>
            <person name="Saygin H."/>
        </authorList>
    </citation>
    <scope>NUCLEOTIDE SEQUENCE [LARGE SCALE GENOMIC DNA]</scope>
    <source>
        <strain evidence="2 3">KC615</strain>
    </source>
</reference>
<protein>
    <submittedName>
        <fullName evidence="2">Uncharacterized protein</fullName>
    </submittedName>
</protein>
<name>A0A6I4VVE3_9BACL</name>
<keyword evidence="1" id="KW-0472">Membrane</keyword>
<dbReference type="AlphaFoldDB" id="A0A6I4VVE3"/>
<keyword evidence="1" id="KW-0812">Transmembrane</keyword>
<dbReference type="RefSeq" id="WP_160801889.1">
    <property type="nucleotide sequence ID" value="NZ_WUUL01000008.1"/>
</dbReference>
<feature type="transmembrane region" description="Helical" evidence="1">
    <location>
        <begin position="38"/>
        <end position="55"/>
    </location>
</feature>
<dbReference type="EMBL" id="WUUL01000008">
    <property type="protein sequence ID" value="MXQ54531.1"/>
    <property type="molecule type" value="Genomic_DNA"/>
</dbReference>
<proteinExistence type="predicted"/>
<evidence type="ECO:0000313" key="3">
    <source>
        <dbReference type="Proteomes" id="UP000430692"/>
    </source>
</evidence>
<evidence type="ECO:0000256" key="1">
    <source>
        <dbReference type="SAM" id="Phobius"/>
    </source>
</evidence>
<accession>A0A6I4VVE3</accession>